<accession>A0ABU6SLP6</accession>
<feature type="region of interest" description="Disordered" evidence="1">
    <location>
        <begin position="136"/>
        <end position="197"/>
    </location>
</feature>
<proteinExistence type="predicted"/>
<protein>
    <submittedName>
        <fullName evidence="2">Uncharacterized protein</fullName>
    </submittedName>
</protein>
<name>A0ABU6SLP6_9FABA</name>
<organism evidence="2 3">
    <name type="scientific">Stylosanthes scabra</name>
    <dbReference type="NCBI Taxonomy" id="79078"/>
    <lineage>
        <taxon>Eukaryota</taxon>
        <taxon>Viridiplantae</taxon>
        <taxon>Streptophyta</taxon>
        <taxon>Embryophyta</taxon>
        <taxon>Tracheophyta</taxon>
        <taxon>Spermatophyta</taxon>
        <taxon>Magnoliopsida</taxon>
        <taxon>eudicotyledons</taxon>
        <taxon>Gunneridae</taxon>
        <taxon>Pentapetalae</taxon>
        <taxon>rosids</taxon>
        <taxon>fabids</taxon>
        <taxon>Fabales</taxon>
        <taxon>Fabaceae</taxon>
        <taxon>Papilionoideae</taxon>
        <taxon>50 kb inversion clade</taxon>
        <taxon>dalbergioids sensu lato</taxon>
        <taxon>Dalbergieae</taxon>
        <taxon>Pterocarpus clade</taxon>
        <taxon>Stylosanthes</taxon>
    </lineage>
</organism>
<comment type="caution">
    <text evidence="2">The sequence shown here is derived from an EMBL/GenBank/DDBJ whole genome shotgun (WGS) entry which is preliminary data.</text>
</comment>
<dbReference type="Proteomes" id="UP001341840">
    <property type="component" value="Unassembled WGS sequence"/>
</dbReference>
<evidence type="ECO:0000313" key="3">
    <source>
        <dbReference type="Proteomes" id="UP001341840"/>
    </source>
</evidence>
<gene>
    <name evidence="2" type="ORF">PIB30_062710</name>
</gene>
<evidence type="ECO:0000256" key="1">
    <source>
        <dbReference type="SAM" id="MobiDB-lite"/>
    </source>
</evidence>
<reference evidence="2 3" key="1">
    <citation type="journal article" date="2023" name="Plants (Basel)">
        <title>Bridging the Gap: Combining Genomics and Transcriptomics Approaches to Understand Stylosanthes scabra, an Orphan Legume from the Brazilian Caatinga.</title>
        <authorList>
            <person name="Ferreira-Neto J.R.C."/>
            <person name="da Silva M.D."/>
            <person name="Binneck E."/>
            <person name="de Melo N.F."/>
            <person name="da Silva R.H."/>
            <person name="de Melo A.L.T.M."/>
            <person name="Pandolfi V."/>
            <person name="Bustamante F.O."/>
            <person name="Brasileiro-Vidal A.C."/>
            <person name="Benko-Iseppon A.M."/>
        </authorList>
    </citation>
    <scope>NUCLEOTIDE SEQUENCE [LARGE SCALE GENOMIC DNA]</scope>
    <source>
        <tissue evidence="2">Leaves</tissue>
    </source>
</reference>
<sequence length="197" mass="22107">MEQLLIIRLHPNAVIYERQDGVWFQSNSSVVFQHHAMSTMSELVAVFLHHLRGGFTAIRKVGYRYLQRQPDGRFVHLLVWLLNDEHVRVTFGCHRRLMPQHVMDFLVEVDGSTCGPPIAATPVCAVGPLLPETEMAVDNSESDSEYSASTGSSSSDGAEDNDRSWMFTVRPPRTTADSKAGRRAMLFPAARPERRAV</sequence>
<feature type="compositionally biased region" description="Low complexity" evidence="1">
    <location>
        <begin position="145"/>
        <end position="156"/>
    </location>
</feature>
<dbReference type="EMBL" id="JASCZI010061001">
    <property type="protein sequence ID" value="MED6137187.1"/>
    <property type="molecule type" value="Genomic_DNA"/>
</dbReference>
<keyword evidence="3" id="KW-1185">Reference proteome</keyword>
<evidence type="ECO:0000313" key="2">
    <source>
        <dbReference type="EMBL" id="MED6137187.1"/>
    </source>
</evidence>